<dbReference type="EMBL" id="JAINUF010000003">
    <property type="protein sequence ID" value="KAJ8369141.1"/>
    <property type="molecule type" value="Genomic_DNA"/>
</dbReference>
<proteinExistence type="predicted"/>
<keyword evidence="2" id="KW-1185">Reference proteome</keyword>
<evidence type="ECO:0000313" key="2">
    <source>
        <dbReference type="Proteomes" id="UP001152622"/>
    </source>
</evidence>
<comment type="caution">
    <text evidence="1">The sequence shown here is derived from an EMBL/GenBank/DDBJ whole genome shotgun (WGS) entry which is preliminary data.</text>
</comment>
<dbReference type="OrthoDB" id="435754at2759"/>
<dbReference type="AlphaFoldDB" id="A0A9Q1FXQ2"/>
<gene>
    <name evidence="1" type="ORF">SKAU_G00091690</name>
</gene>
<name>A0A9Q1FXQ2_SYNKA</name>
<sequence length="101" mass="11511">MQASNLLVTKLTSLRSSIPPWSPIMGDKHEIQCVEDNEGRQVLFQVKIPLYRNFTIGCYKYDQGEPADVETSSQVSSGHPCPRNVPVFYFPISYEHPRRAL</sequence>
<dbReference type="Proteomes" id="UP001152622">
    <property type="component" value="Chromosome 3"/>
</dbReference>
<reference evidence="1" key="1">
    <citation type="journal article" date="2023" name="Science">
        <title>Genome structures resolve the early diversification of teleost fishes.</title>
        <authorList>
            <person name="Parey E."/>
            <person name="Louis A."/>
            <person name="Montfort J."/>
            <person name="Bouchez O."/>
            <person name="Roques C."/>
            <person name="Iampietro C."/>
            <person name="Lluch J."/>
            <person name="Castinel A."/>
            <person name="Donnadieu C."/>
            <person name="Desvignes T."/>
            <person name="Floi Bucao C."/>
            <person name="Jouanno E."/>
            <person name="Wen M."/>
            <person name="Mejri S."/>
            <person name="Dirks R."/>
            <person name="Jansen H."/>
            <person name="Henkel C."/>
            <person name="Chen W.J."/>
            <person name="Zahm M."/>
            <person name="Cabau C."/>
            <person name="Klopp C."/>
            <person name="Thompson A.W."/>
            <person name="Robinson-Rechavi M."/>
            <person name="Braasch I."/>
            <person name="Lecointre G."/>
            <person name="Bobe J."/>
            <person name="Postlethwait J.H."/>
            <person name="Berthelot C."/>
            <person name="Roest Crollius H."/>
            <person name="Guiguen Y."/>
        </authorList>
    </citation>
    <scope>NUCLEOTIDE SEQUENCE</scope>
    <source>
        <strain evidence="1">WJC10195</strain>
    </source>
</reference>
<accession>A0A9Q1FXQ2</accession>
<organism evidence="1 2">
    <name type="scientific">Synaphobranchus kaupii</name>
    <name type="common">Kaup's arrowtooth eel</name>
    <dbReference type="NCBI Taxonomy" id="118154"/>
    <lineage>
        <taxon>Eukaryota</taxon>
        <taxon>Metazoa</taxon>
        <taxon>Chordata</taxon>
        <taxon>Craniata</taxon>
        <taxon>Vertebrata</taxon>
        <taxon>Euteleostomi</taxon>
        <taxon>Actinopterygii</taxon>
        <taxon>Neopterygii</taxon>
        <taxon>Teleostei</taxon>
        <taxon>Anguilliformes</taxon>
        <taxon>Synaphobranchidae</taxon>
        <taxon>Synaphobranchus</taxon>
    </lineage>
</organism>
<evidence type="ECO:0000313" key="1">
    <source>
        <dbReference type="EMBL" id="KAJ8369141.1"/>
    </source>
</evidence>
<protein>
    <submittedName>
        <fullName evidence="1">Uncharacterized protein</fullName>
    </submittedName>
</protein>